<dbReference type="PANTHER" id="PTHR31596">
    <property type="entry name" value="T-CELL ACTIVATION INHIBITOR, MITOCHONDRIAL"/>
    <property type="match status" value="1"/>
</dbReference>
<gene>
    <name evidence="4" type="ORF">MELIAE_LOCUS7400</name>
</gene>
<name>A0A9P0B4G7_BRAAE</name>
<dbReference type="InterPro" id="IPR028031">
    <property type="entry name" value="DUF4460"/>
</dbReference>
<dbReference type="Proteomes" id="UP001154078">
    <property type="component" value="Chromosome 5"/>
</dbReference>
<dbReference type="EMBL" id="OV121136">
    <property type="protein sequence ID" value="CAH0556463.1"/>
    <property type="molecule type" value="Genomic_DNA"/>
</dbReference>
<proteinExistence type="predicted"/>
<dbReference type="AlphaFoldDB" id="A0A9P0B4G7"/>
<evidence type="ECO:0000313" key="5">
    <source>
        <dbReference type="Proteomes" id="UP001154078"/>
    </source>
</evidence>
<dbReference type="Pfam" id="PF14687">
    <property type="entry name" value="DUF4460"/>
    <property type="match status" value="1"/>
</dbReference>
<feature type="domain" description="DUF4461" evidence="3">
    <location>
        <begin position="178"/>
        <end position="485"/>
    </location>
</feature>
<evidence type="ECO:0000259" key="3">
    <source>
        <dbReference type="Pfam" id="PF14688"/>
    </source>
</evidence>
<organism evidence="4 5">
    <name type="scientific">Brassicogethes aeneus</name>
    <name type="common">Rape pollen beetle</name>
    <name type="synonym">Meligethes aeneus</name>
    <dbReference type="NCBI Taxonomy" id="1431903"/>
    <lineage>
        <taxon>Eukaryota</taxon>
        <taxon>Metazoa</taxon>
        <taxon>Ecdysozoa</taxon>
        <taxon>Arthropoda</taxon>
        <taxon>Hexapoda</taxon>
        <taxon>Insecta</taxon>
        <taxon>Pterygota</taxon>
        <taxon>Neoptera</taxon>
        <taxon>Endopterygota</taxon>
        <taxon>Coleoptera</taxon>
        <taxon>Polyphaga</taxon>
        <taxon>Cucujiformia</taxon>
        <taxon>Nitidulidae</taxon>
        <taxon>Meligethinae</taxon>
        <taxon>Brassicogethes</taxon>
    </lineage>
</organism>
<sequence length="487" mass="56223">MFRSLKNFCNNQQLLVLSSRNLSSTEISTALRPFYFSVHPDLFGQHPYERTTNENSLKTLSSVLQTIKLGKNIRPTTLLFYVKDKVSKNTLDGKITFRSVKINIRDRDIRAAVVNILKTCNLETDYLDKIPYPTARSSNENIKIKTDDIDFTKVNQNHPMYAHAAFRKKVKDAQDLLKLKNWLNKNHKDALTKSEKNRPFKEEIDRLCKSISQQLGLKDIVWDCGWNDTHFRGCLLSFKSLMEQHPNSMHLLRGRVLVFSYFTGVSLDGHIMLFSGEVRNNWLDLIQNIRKYDQHLLRIPAFEKSLSHVLRDIKVGRRKFMPKIVAENYEKHLSTLTTSLSDYRGLRSFPKSWPAVLADYEIVVETEAGPLMLSPTGQFIVPCTLPGSLLVGFITSNLEEAKKRMENYNKDKHLEKKLVNRCVMELNLAALLKDDNITPDLMIKCCEKLLNNKYELETVMKNLHLNIASYYSVLSDGVVCIPWNFDL</sequence>
<evidence type="ECO:0000259" key="2">
    <source>
        <dbReference type="Pfam" id="PF14687"/>
    </source>
</evidence>
<dbReference type="InterPro" id="IPR027986">
    <property type="entry name" value="TCAIM"/>
</dbReference>
<keyword evidence="5" id="KW-1185">Reference proteome</keyword>
<evidence type="ECO:0000256" key="1">
    <source>
        <dbReference type="SAM" id="Coils"/>
    </source>
</evidence>
<reference evidence="4" key="1">
    <citation type="submission" date="2021-12" db="EMBL/GenBank/DDBJ databases">
        <authorList>
            <person name="King R."/>
        </authorList>
    </citation>
    <scope>NUCLEOTIDE SEQUENCE</scope>
</reference>
<feature type="coiled-coil region" evidence="1">
    <location>
        <begin position="391"/>
        <end position="418"/>
    </location>
</feature>
<dbReference type="Pfam" id="PF14688">
    <property type="entry name" value="DUF4461"/>
    <property type="match status" value="1"/>
</dbReference>
<protein>
    <recommendedName>
        <fullName evidence="6">T-cell activation inhibitor, mitochondrial</fullName>
    </recommendedName>
</protein>
<dbReference type="InterPro" id="IPR027989">
    <property type="entry name" value="DUF4461"/>
</dbReference>
<dbReference type="PANTHER" id="PTHR31596:SF1">
    <property type="entry name" value="T-CELL ACTIVATION INHIBITOR, MITOCHONDRIAL"/>
    <property type="match status" value="1"/>
</dbReference>
<evidence type="ECO:0008006" key="6">
    <source>
        <dbReference type="Google" id="ProtNLM"/>
    </source>
</evidence>
<feature type="domain" description="DUF4460" evidence="2">
    <location>
        <begin position="19"/>
        <end position="122"/>
    </location>
</feature>
<dbReference type="OrthoDB" id="4238at2759"/>
<keyword evidence="1" id="KW-0175">Coiled coil</keyword>
<evidence type="ECO:0000313" key="4">
    <source>
        <dbReference type="EMBL" id="CAH0556463.1"/>
    </source>
</evidence>
<dbReference type="GO" id="GO:0005739">
    <property type="term" value="C:mitochondrion"/>
    <property type="evidence" value="ECO:0007669"/>
    <property type="project" value="TreeGrafter"/>
</dbReference>
<accession>A0A9P0B4G7</accession>